<proteinExistence type="predicted"/>
<sequence>MYHTNDPLEQDILNLFEDDKIHVNAMRRFFKESVCDYLDDEPDNPEHEEAAYQFFDKWYRSLRKAIWTNGAKYTLEHHGTPPKEAEKEATTTYNKAYWKHNQKRMGGDPR</sequence>
<dbReference type="EMBL" id="OP030734">
    <property type="protein sequence ID" value="UVM80037.1"/>
    <property type="molecule type" value="Genomic_DNA"/>
</dbReference>
<evidence type="ECO:0000313" key="1">
    <source>
        <dbReference type="EMBL" id="UVM80037.1"/>
    </source>
</evidence>
<protein>
    <submittedName>
        <fullName evidence="1">Uncharacterized protein</fullName>
    </submittedName>
</protein>
<reference evidence="1" key="1">
    <citation type="submission" date="2022-07" db="EMBL/GenBank/DDBJ databases">
        <title>High-quality bacteriophage genomes in the Japanese 4D cohort.</title>
        <authorList>
            <person name="Nishijima S."/>
        </authorList>
    </citation>
    <scope>NUCLEOTIDE SEQUENCE</scope>
    <source>
        <strain evidence="1">0049_62566</strain>
    </source>
</reference>
<keyword evidence="2" id="KW-1185">Reference proteome</keyword>
<evidence type="ECO:0000313" key="2">
    <source>
        <dbReference type="Proteomes" id="UP001160541"/>
    </source>
</evidence>
<name>A0ABY5T7M4_9VIRU</name>
<dbReference type="Proteomes" id="UP001160541">
    <property type="component" value="Segment"/>
</dbReference>
<organism evidence="1 2">
    <name type="scientific">Bacteriophage sp</name>
    <dbReference type="NCBI Taxonomy" id="38018"/>
    <lineage>
        <taxon>Viruses</taxon>
    </lineage>
</organism>
<accession>A0ABY5T7M4</accession>